<dbReference type="EMBL" id="LFMY01000005">
    <property type="protein sequence ID" value="OKL60746.1"/>
    <property type="molecule type" value="Genomic_DNA"/>
</dbReference>
<proteinExistence type="predicted"/>
<dbReference type="OrthoDB" id="5376590at2759"/>
<dbReference type="GO" id="GO:0071949">
    <property type="term" value="F:FAD binding"/>
    <property type="evidence" value="ECO:0007669"/>
    <property type="project" value="TreeGrafter"/>
</dbReference>
<protein>
    <recommendedName>
        <fullName evidence="1">Metallo-beta-lactamase domain-containing protein</fullName>
    </recommendedName>
</protein>
<dbReference type="InterPro" id="IPR001279">
    <property type="entry name" value="Metallo-B-lactamas"/>
</dbReference>
<feature type="domain" description="Metallo-beta-lactamase" evidence="1">
    <location>
        <begin position="95"/>
        <end position="289"/>
    </location>
</feature>
<dbReference type="PANTHER" id="PTHR10632">
    <property type="entry name" value="SULFIDE:QUINONE OXIDOREDUCTASE"/>
    <property type="match status" value="1"/>
</dbReference>
<sequence length="839" mass="93592">MFLRTSHTRIGRSLSASASRCLSGSNLQPKTRAFSRMLSKAKSHPKLLPCRGQTPTSLFSTQRTLHEDHSQHLCSIESTKSGEPTIHAIFEKVTGTWQYLIADPVSLSAVIIDAVLDFDRTTQTVSTQTADSLLGMIKKYNYRICMVLETHVHADHLTASSYLQSKLAQDQGAKPPIGIGKRISQIQTLFGQRYMVPEAEYKSAFGKLFDDDEEFKIGELTATAIHLPGHTPDHLGYRVGENVFCGDSIFHVDIGTARCDFPGGSAHDLFQSGMKLLSLPEQVRIWMGHDYPSPDREKPKAWMSVQEHREHNKHLKNGMTLNDYISLREKRDAQMQEPKLLHQSLQVNIRAGRLPEPAISGHRMLHLPLRFQGVHWDGAEFVKRNRRIQAMTSSRIRIQNAGTRACRLLNSSKKRSRGFSTSPISSNSWDHKVVVIGGGSAGLAISHQLLRSGKFAQNDIAVVDPATWHHFQPGWTLVGGGLKTKEQLSKPLANMIDPNIKFYNEGVATFMPNDNQITLQDGDKLSYQQLVVAPGIKIDYNSIQGLPEALANPDSQVSSIYGYETCDKVYRSIQQLKSGTSIFTQPAGIIKCAGAPQKIMWLAWDYWKKRNLYQASGNSQIKMIFATGLPTMFGVPKYNAKLEELRQERGIQGCFQHDLLAIDQNTATFALPDGKGQVKKHFDFLHVVPKMGAHDFIKNSALANEAGYVDVNPATTQHKTYANIWSAGDASSMPTSKTAAAITSQAPVLVNNLLHAMDGNDSRSTYDGYTSCPLLTEYGKVLLAEFKYGGEPKETFSWLGIDQVTPRRAFYHLKKDFFPWVYYKHMVKGTWAGPKGWLS</sequence>
<dbReference type="GO" id="GO:0070221">
    <property type="term" value="P:sulfide oxidation, using sulfide:quinone oxidoreductase"/>
    <property type="evidence" value="ECO:0007669"/>
    <property type="project" value="TreeGrafter"/>
</dbReference>
<dbReference type="Gene3D" id="3.60.15.10">
    <property type="entry name" value="Ribonuclease Z/Hydroxyacylglutathione hydrolase-like"/>
    <property type="match status" value="1"/>
</dbReference>
<dbReference type="FunFam" id="3.60.15.10:FF:000033">
    <property type="entry name" value="MBL fold metallo-hydrolase"/>
    <property type="match status" value="1"/>
</dbReference>
<dbReference type="AlphaFoldDB" id="A0A1Q5Q9D5"/>
<dbReference type="GO" id="GO:0050313">
    <property type="term" value="F:sulfur dioxygenase activity"/>
    <property type="evidence" value="ECO:0007669"/>
    <property type="project" value="InterPro"/>
</dbReference>
<dbReference type="SUPFAM" id="SSF56281">
    <property type="entry name" value="Metallo-hydrolase/oxidoreductase"/>
    <property type="match status" value="1"/>
</dbReference>
<reference evidence="2 3" key="1">
    <citation type="submission" date="2015-06" db="EMBL/GenBank/DDBJ databases">
        <title>Talaromyces atroroseus IBT 11181 draft genome.</title>
        <authorList>
            <person name="Rasmussen K.B."/>
            <person name="Rasmussen S."/>
            <person name="Petersen B."/>
            <person name="Sicheritz-Ponten T."/>
            <person name="Mortensen U.H."/>
            <person name="Thrane U."/>
        </authorList>
    </citation>
    <scope>NUCLEOTIDE SEQUENCE [LARGE SCALE GENOMIC DNA]</scope>
    <source>
        <strain evidence="2 3">IBT 11181</strain>
    </source>
</reference>
<dbReference type="InterPro" id="IPR044528">
    <property type="entry name" value="POD-like_MBL-fold"/>
</dbReference>
<dbReference type="FunFam" id="3.50.50.60:FF:000203">
    <property type="entry name" value="Related to sulfide:quinone oxidoreductase, mitochondrial"/>
    <property type="match status" value="1"/>
</dbReference>
<dbReference type="PANTHER" id="PTHR10632:SF2">
    <property type="entry name" value="SULFIDE:QUINONE OXIDOREDUCTASE, MITOCHONDRIAL"/>
    <property type="match status" value="1"/>
</dbReference>
<dbReference type="Proteomes" id="UP000214365">
    <property type="component" value="Unassembled WGS sequence"/>
</dbReference>
<dbReference type="GO" id="GO:0006749">
    <property type="term" value="P:glutathione metabolic process"/>
    <property type="evidence" value="ECO:0007669"/>
    <property type="project" value="InterPro"/>
</dbReference>
<dbReference type="GeneID" id="31004000"/>
<dbReference type="InterPro" id="IPR015904">
    <property type="entry name" value="Sulphide_quinone_reductase"/>
</dbReference>
<accession>A0A1Q5Q9D5</accession>
<dbReference type="STRING" id="1441469.A0A1Q5Q9D5"/>
<dbReference type="SMART" id="SM00849">
    <property type="entry name" value="Lactamase_B"/>
    <property type="match status" value="1"/>
</dbReference>
<dbReference type="GO" id="GO:0005739">
    <property type="term" value="C:mitochondrion"/>
    <property type="evidence" value="ECO:0007669"/>
    <property type="project" value="TreeGrafter"/>
</dbReference>
<dbReference type="RefSeq" id="XP_020120867.1">
    <property type="nucleotide sequence ID" value="XM_020266547.1"/>
</dbReference>
<evidence type="ECO:0000313" key="2">
    <source>
        <dbReference type="EMBL" id="OKL60746.1"/>
    </source>
</evidence>
<dbReference type="CDD" id="cd07724">
    <property type="entry name" value="POD-like_MBL-fold"/>
    <property type="match status" value="1"/>
</dbReference>
<organism evidence="2 3">
    <name type="scientific">Talaromyces atroroseus</name>
    <dbReference type="NCBI Taxonomy" id="1441469"/>
    <lineage>
        <taxon>Eukaryota</taxon>
        <taxon>Fungi</taxon>
        <taxon>Dikarya</taxon>
        <taxon>Ascomycota</taxon>
        <taxon>Pezizomycotina</taxon>
        <taxon>Eurotiomycetes</taxon>
        <taxon>Eurotiomycetidae</taxon>
        <taxon>Eurotiales</taxon>
        <taxon>Trichocomaceae</taxon>
        <taxon>Talaromyces</taxon>
        <taxon>Talaromyces sect. Trachyspermi</taxon>
    </lineage>
</organism>
<comment type="caution">
    <text evidence="2">The sequence shown here is derived from an EMBL/GenBank/DDBJ whole genome shotgun (WGS) entry which is preliminary data.</text>
</comment>
<dbReference type="InterPro" id="IPR023753">
    <property type="entry name" value="FAD/NAD-binding_dom"/>
</dbReference>
<dbReference type="Pfam" id="PF00753">
    <property type="entry name" value="Lactamase_B"/>
    <property type="match status" value="1"/>
</dbReference>
<evidence type="ECO:0000259" key="1">
    <source>
        <dbReference type="SMART" id="SM00849"/>
    </source>
</evidence>
<dbReference type="InterPro" id="IPR036866">
    <property type="entry name" value="RibonucZ/Hydroxyglut_hydro"/>
</dbReference>
<dbReference type="GO" id="GO:0070224">
    <property type="term" value="F:sulfide:quinone oxidoreductase activity"/>
    <property type="evidence" value="ECO:0007669"/>
    <property type="project" value="TreeGrafter"/>
</dbReference>
<dbReference type="InterPro" id="IPR036188">
    <property type="entry name" value="FAD/NAD-bd_sf"/>
</dbReference>
<dbReference type="Pfam" id="PF07992">
    <property type="entry name" value="Pyr_redox_2"/>
    <property type="match status" value="1"/>
</dbReference>
<name>A0A1Q5Q9D5_TALAT</name>
<gene>
    <name evidence="2" type="ORF">UA08_04245</name>
</gene>
<dbReference type="SUPFAM" id="SSF51905">
    <property type="entry name" value="FAD/NAD(P)-binding domain"/>
    <property type="match status" value="2"/>
</dbReference>
<keyword evidence="3" id="KW-1185">Reference proteome</keyword>
<dbReference type="Gene3D" id="3.50.50.60">
    <property type="entry name" value="FAD/NAD(P)-binding domain"/>
    <property type="match status" value="2"/>
</dbReference>
<evidence type="ECO:0000313" key="3">
    <source>
        <dbReference type="Proteomes" id="UP000214365"/>
    </source>
</evidence>